<dbReference type="InterPro" id="IPR008160">
    <property type="entry name" value="Collagen"/>
</dbReference>
<gene>
    <name evidence="3" type="ORF">ZHD862_LOCUS15993</name>
</gene>
<dbReference type="InterPro" id="IPR050938">
    <property type="entry name" value="Collagen_Structural_Proteins"/>
</dbReference>
<dbReference type="PANTHER" id="PTHR37456">
    <property type="entry name" value="SI:CH211-266K2.1"/>
    <property type="match status" value="1"/>
</dbReference>
<proteinExistence type="predicted"/>
<keyword evidence="2" id="KW-0812">Transmembrane</keyword>
<name>A0A814LYN4_9BILA</name>
<dbReference type="Pfam" id="PF01391">
    <property type="entry name" value="Collagen"/>
    <property type="match status" value="1"/>
</dbReference>
<comment type="caution">
    <text evidence="3">The sequence shown here is derived from an EMBL/GenBank/DDBJ whole genome shotgun (WGS) entry which is preliminary data.</text>
</comment>
<feature type="compositionally biased region" description="Basic and acidic residues" evidence="1">
    <location>
        <begin position="251"/>
        <end position="261"/>
    </location>
</feature>
<evidence type="ECO:0000256" key="1">
    <source>
        <dbReference type="SAM" id="MobiDB-lite"/>
    </source>
</evidence>
<dbReference type="AlphaFoldDB" id="A0A814LYN4"/>
<feature type="transmembrane region" description="Helical" evidence="2">
    <location>
        <begin position="23"/>
        <end position="45"/>
    </location>
</feature>
<protein>
    <submittedName>
        <fullName evidence="3">Uncharacterized protein</fullName>
    </submittedName>
</protein>
<accession>A0A814LYN4</accession>
<reference evidence="3" key="1">
    <citation type="submission" date="2021-02" db="EMBL/GenBank/DDBJ databases">
        <authorList>
            <person name="Nowell W R."/>
        </authorList>
    </citation>
    <scope>NUCLEOTIDE SEQUENCE</scope>
</reference>
<evidence type="ECO:0000313" key="4">
    <source>
        <dbReference type="Proteomes" id="UP000663864"/>
    </source>
</evidence>
<dbReference type="EMBL" id="CAJNOT010000741">
    <property type="protein sequence ID" value="CAF1069502.1"/>
    <property type="molecule type" value="Genomic_DNA"/>
</dbReference>
<evidence type="ECO:0000313" key="3">
    <source>
        <dbReference type="EMBL" id="CAF1069502.1"/>
    </source>
</evidence>
<feature type="region of interest" description="Disordered" evidence="1">
    <location>
        <begin position="135"/>
        <end position="279"/>
    </location>
</feature>
<keyword evidence="2" id="KW-1133">Transmembrane helix</keyword>
<evidence type="ECO:0000256" key="2">
    <source>
        <dbReference type="SAM" id="Phobius"/>
    </source>
</evidence>
<sequence length="302" mass="33253">MCQYRNMINDQNKTTNNVNYQTWFLSMYFSTHTIYVLLILILIGWNAYNTQQYRILAERQLQIENILTELFPSSSSIPSFSHQSTLIEQWFSKIFHFIRKLISKDTTKINNNDSIVQKSTAVVRKRRYIQQSTVSNCQCPSGSKGEKGDRGFAGFPGEMGPKGERGHPGSIVWNRVKGEKGEPGRDAESIQRRMLAPSQDKFIQGPPGPPDPPGLPGQKGDMGSAGLPGRDGLPGEKGNQGELGIQGPQGEKGEKGEEGPTGKRGFPGRPGPPGPAGMDALPCPREILLNFDNICNSCCKKT</sequence>
<organism evidence="3 4">
    <name type="scientific">Rotaria sordida</name>
    <dbReference type="NCBI Taxonomy" id="392033"/>
    <lineage>
        <taxon>Eukaryota</taxon>
        <taxon>Metazoa</taxon>
        <taxon>Spiralia</taxon>
        <taxon>Gnathifera</taxon>
        <taxon>Rotifera</taxon>
        <taxon>Eurotatoria</taxon>
        <taxon>Bdelloidea</taxon>
        <taxon>Philodinida</taxon>
        <taxon>Philodinidae</taxon>
        <taxon>Rotaria</taxon>
    </lineage>
</organism>
<feature type="compositionally biased region" description="Pro residues" evidence="1">
    <location>
        <begin position="206"/>
        <end position="215"/>
    </location>
</feature>
<dbReference type="PANTHER" id="PTHR37456:SF5">
    <property type="entry name" value="COLLAGEN TYPE XIII ALPHA 1 CHAIN"/>
    <property type="match status" value="1"/>
</dbReference>
<feature type="compositionally biased region" description="Basic and acidic residues" evidence="1">
    <location>
        <begin position="176"/>
        <end position="191"/>
    </location>
</feature>
<dbReference type="Proteomes" id="UP000663864">
    <property type="component" value="Unassembled WGS sequence"/>
</dbReference>
<keyword evidence="2" id="KW-0472">Membrane</keyword>